<dbReference type="AlphaFoldDB" id="A0A1J5T8Q5"/>
<dbReference type="InterPro" id="IPR026349">
    <property type="entry name" value="CHP04255"/>
</dbReference>
<evidence type="ECO:0000313" key="1">
    <source>
        <dbReference type="EMBL" id="OIR17274.1"/>
    </source>
</evidence>
<gene>
    <name evidence="1" type="ORF">GALL_22950</name>
</gene>
<organism evidence="1">
    <name type="scientific">mine drainage metagenome</name>
    <dbReference type="NCBI Taxonomy" id="410659"/>
    <lineage>
        <taxon>unclassified sequences</taxon>
        <taxon>metagenomes</taxon>
        <taxon>ecological metagenomes</taxon>
    </lineage>
</organism>
<evidence type="ECO:0008006" key="2">
    <source>
        <dbReference type="Google" id="ProtNLM"/>
    </source>
</evidence>
<sequence length="249" mass="28748">MSGICYKKNFLKQVIARVEFAQPLSDLSDSSLLDAVKEIKSRFPIAEQKTAFKQDVQISDQNVTHSKSEFTEWNFHGADRDKSLTLSQHYLQILLTKYHSEDNFQQDLITPISHIIGTRPSTVISRTGIRFINVFDFDGINFNSVAAYFSDYIAAPLEKNKDSMKCTRSFLINEYMEDDIKYRVQTGFFNPDYPAVIKKHHFAIDIDAYIDFPHSISDVGQYFGKFHRIIQTSFESMITDKLRDEVLNA</sequence>
<proteinExistence type="predicted"/>
<reference evidence="1" key="1">
    <citation type="submission" date="2016-10" db="EMBL/GenBank/DDBJ databases">
        <title>Sequence of Gallionella enrichment culture.</title>
        <authorList>
            <person name="Poehlein A."/>
            <person name="Muehling M."/>
            <person name="Daniel R."/>
        </authorList>
    </citation>
    <scope>NUCLEOTIDE SEQUENCE</scope>
</reference>
<dbReference type="EMBL" id="MLJW01000005">
    <property type="protein sequence ID" value="OIR17274.1"/>
    <property type="molecule type" value="Genomic_DNA"/>
</dbReference>
<protein>
    <recommendedName>
        <fullName evidence="2">TIGR04255 family protein</fullName>
    </recommendedName>
</protein>
<comment type="caution">
    <text evidence="1">The sequence shown here is derived from an EMBL/GenBank/DDBJ whole genome shotgun (WGS) entry which is preliminary data.</text>
</comment>
<accession>A0A1J5T8Q5</accession>
<dbReference type="NCBIfam" id="TIGR04255">
    <property type="entry name" value="sporadTIGR04255"/>
    <property type="match status" value="1"/>
</dbReference>
<name>A0A1J5T8Q5_9ZZZZ</name>